<sequence length="87" mass="9500">MDPMAAVGVKPPRGPEHDVVAAIAAAVRVRRGVRPGTVGHPAIRLDLDHHRTHTPSGNSCAEQPMRGRDRVDRQFLSVHQRRLCTGP</sequence>
<gene>
    <name evidence="1" type="ORF">ERS007739_02612</name>
</gene>
<evidence type="ECO:0000313" key="2">
    <source>
        <dbReference type="Proteomes" id="UP000039021"/>
    </source>
</evidence>
<dbReference type="EMBL" id="CSBK01001218">
    <property type="protein sequence ID" value="COY44202.1"/>
    <property type="molecule type" value="Genomic_DNA"/>
</dbReference>
<protein>
    <submittedName>
        <fullName evidence="1">Uncharacterized protein</fullName>
    </submittedName>
</protein>
<reference evidence="2" key="1">
    <citation type="submission" date="2015-03" db="EMBL/GenBank/DDBJ databases">
        <authorList>
            <consortium name="Pathogen Informatics"/>
        </authorList>
    </citation>
    <scope>NUCLEOTIDE SEQUENCE [LARGE SCALE GENOMIC DNA]</scope>
    <source>
        <strain evidence="2">N09902308</strain>
    </source>
</reference>
<proteinExistence type="predicted"/>
<comment type="caution">
    <text evidence="1">The sequence shown here is derived from an EMBL/GenBank/DDBJ whole genome shotgun (WGS) entry which is preliminary data.</text>
</comment>
<organism evidence="1 2">
    <name type="scientific">Mycobacterium tuberculosis</name>
    <dbReference type="NCBI Taxonomy" id="1773"/>
    <lineage>
        <taxon>Bacteria</taxon>
        <taxon>Bacillati</taxon>
        <taxon>Actinomycetota</taxon>
        <taxon>Actinomycetes</taxon>
        <taxon>Mycobacteriales</taxon>
        <taxon>Mycobacteriaceae</taxon>
        <taxon>Mycobacterium</taxon>
        <taxon>Mycobacterium tuberculosis complex</taxon>
    </lineage>
</organism>
<dbReference type="Proteomes" id="UP000039021">
    <property type="component" value="Unassembled WGS sequence"/>
</dbReference>
<evidence type="ECO:0000313" key="1">
    <source>
        <dbReference type="EMBL" id="COY44202.1"/>
    </source>
</evidence>
<accession>A0A916PBN9</accession>
<name>A0A916PBN9_MYCTX</name>
<dbReference type="AlphaFoldDB" id="A0A916PBN9"/>